<accession>A0A8J3VFD9</accession>
<dbReference type="Pfam" id="PF01243">
    <property type="entry name" value="PNPOx_N"/>
    <property type="match status" value="1"/>
</dbReference>
<dbReference type="RefSeq" id="WP_203908018.1">
    <property type="nucleotide sequence ID" value="NZ_BONY01000011.1"/>
</dbReference>
<keyword evidence="1" id="KW-0560">Oxidoreductase</keyword>
<name>A0A8J3VFD9_9ACTN</name>
<dbReference type="SUPFAM" id="SSF50475">
    <property type="entry name" value="FMN-binding split barrel"/>
    <property type="match status" value="1"/>
</dbReference>
<dbReference type="InterPro" id="IPR052019">
    <property type="entry name" value="F420H2_bilvrd_red/Heme_oxyg"/>
</dbReference>
<dbReference type="Proteomes" id="UP000612899">
    <property type="component" value="Unassembled WGS sequence"/>
</dbReference>
<organism evidence="3 4">
    <name type="scientific">Rhizocola hellebori</name>
    <dbReference type="NCBI Taxonomy" id="1392758"/>
    <lineage>
        <taxon>Bacteria</taxon>
        <taxon>Bacillati</taxon>
        <taxon>Actinomycetota</taxon>
        <taxon>Actinomycetes</taxon>
        <taxon>Micromonosporales</taxon>
        <taxon>Micromonosporaceae</taxon>
        <taxon>Rhizocola</taxon>
    </lineage>
</organism>
<dbReference type="PANTHER" id="PTHR35176">
    <property type="entry name" value="HEME OXYGENASE HI_0854-RELATED"/>
    <property type="match status" value="1"/>
</dbReference>
<evidence type="ECO:0000313" key="4">
    <source>
        <dbReference type="Proteomes" id="UP000612899"/>
    </source>
</evidence>
<dbReference type="GO" id="GO:0070967">
    <property type="term" value="F:coenzyme F420 binding"/>
    <property type="evidence" value="ECO:0007669"/>
    <property type="project" value="TreeGrafter"/>
</dbReference>
<dbReference type="GO" id="GO:0016627">
    <property type="term" value="F:oxidoreductase activity, acting on the CH-CH group of donors"/>
    <property type="evidence" value="ECO:0007669"/>
    <property type="project" value="TreeGrafter"/>
</dbReference>
<dbReference type="PANTHER" id="PTHR35176:SF4">
    <property type="entry name" value="PYRIDOXAMINE 5'-PHOSPHATE OXIDASE-RELATED FMN-BINDING"/>
    <property type="match status" value="1"/>
</dbReference>
<gene>
    <name evidence="3" type="ORF">Rhe02_21880</name>
</gene>
<dbReference type="EMBL" id="BONY01000011">
    <property type="protein sequence ID" value="GIH04121.1"/>
    <property type="molecule type" value="Genomic_DNA"/>
</dbReference>
<sequence length="150" mass="16656">MRTDRPFMPGYGIQPDEAGLLPWQWAQQRLEQAHNYWVATADPHGEPHLAAVWGVWVQGAFYFSSGANSRKVRHLKSRPQCSVAPEGGAEAIVVRGTAELAAQPEQATAAYESKYGSGFPDALWVVRPQTVIAVVEAEFTQRATRWTFDD</sequence>
<evidence type="ECO:0000259" key="2">
    <source>
        <dbReference type="Pfam" id="PF01243"/>
    </source>
</evidence>
<dbReference type="InterPro" id="IPR011576">
    <property type="entry name" value="Pyridox_Oxase_N"/>
</dbReference>
<dbReference type="AlphaFoldDB" id="A0A8J3VFD9"/>
<feature type="domain" description="Pyridoxamine 5'-phosphate oxidase N-terminal" evidence="2">
    <location>
        <begin position="27"/>
        <end position="132"/>
    </location>
</feature>
<reference evidence="3" key="1">
    <citation type="submission" date="2021-01" db="EMBL/GenBank/DDBJ databases">
        <title>Whole genome shotgun sequence of Rhizocola hellebori NBRC 109834.</title>
        <authorList>
            <person name="Komaki H."/>
            <person name="Tamura T."/>
        </authorList>
    </citation>
    <scope>NUCLEOTIDE SEQUENCE</scope>
    <source>
        <strain evidence="3">NBRC 109834</strain>
    </source>
</reference>
<evidence type="ECO:0000313" key="3">
    <source>
        <dbReference type="EMBL" id="GIH04121.1"/>
    </source>
</evidence>
<protein>
    <submittedName>
        <fullName evidence="3">Pyridoxamine 5'-phosphate oxidase</fullName>
    </submittedName>
</protein>
<dbReference type="Gene3D" id="2.30.110.10">
    <property type="entry name" value="Electron Transport, Fmn-binding Protein, Chain A"/>
    <property type="match status" value="1"/>
</dbReference>
<comment type="caution">
    <text evidence="3">The sequence shown here is derived from an EMBL/GenBank/DDBJ whole genome shotgun (WGS) entry which is preliminary data.</text>
</comment>
<dbReference type="InterPro" id="IPR012349">
    <property type="entry name" value="Split_barrel_FMN-bd"/>
</dbReference>
<keyword evidence="4" id="KW-1185">Reference proteome</keyword>
<evidence type="ECO:0000256" key="1">
    <source>
        <dbReference type="ARBA" id="ARBA00023002"/>
    </source>
</evidence>
<proteinExistence type="predicted"/>
<dbReference type="GO" id="GO:0005829">
    <property type="term" value="C:cytosol"/>
    <property type="evidence" value="ECO:0007669"/>
    <property type="project" value="TreeGrafter"/>
</dbReference>